<evidence type="ECO:0000313" key="2">
    <source>
        <dbReference type="Proteomes" id="UP000541535"/>
    </source>
</evidence>
<dbReference type="AlphaFoldDB" id="A0A7W5FTD5"/>
<comment type="caution">
    <text evidence="1">The sequence shown here is derived from an EMBL/GenBank/DDBJ whole genome shotgun (WGS) entry which is preliminary data.</text>
</comment>
<gene>
    <name evidence="1" type="ORF">FHS03_001507</name>
</gene>
<keyword evidence="2" id="KW-1185">Reference proteome</keyword>
<accession>A0A7W5FTD5</accession>
<reference evidence="1 2" key="1">
    <citation type="submission" date="2020-08" db="EMBL/GenBank/DDBJ databases">
        <title>Genomic Encyclopedia of Type Strains, Phase III (KMG-III): the genomes of soil and plant-associated and newly described type strains.</title>
        <authorList>
            <person name="Whitman W."/>
        </authorList>
    </citation>
    <scope>NUCLEOTIDE SEQUENCE [LARGE SCALE GENOMIC DNA]</scope>
    <source>
        <strain evidence="1 2">CECT 8897</strain>
    </source>
</reference>
<dbReference type="Proteomes" id="UP000541535">
    <property type="component" value="Unassembled WGS sequence"/>
</dbReference>
<protein>
    <submittedName>
        <fullName evidence="1">Uncharacterized protein</fullName>
    </submittedName>
</protein>
<dbReference type="EMBL" id="JACHXD010000003">
    <property type="protein sequence ID" value="MBB3118476.1"/>
    <property type="molecule type" value="Genomic_DNA"/>
</dbReference>
<proteinExistence type="predicted"/>
<evidence type="ECO:0000313" key="1">
    <source>
        <dbReference type="EMBL" id="MBB3118476.1"/>
    </source>
</evidence>
<sequence>MGEPILPLAYRWFLAKGLTDWEPWYFVDTLDSLGKGVDLARHRFAAEAFAAETGADFEVYLFARRQDMETFAFFAVRDGFILDRVVSIHLSFSGRRELRSPLRVEDLEMSFTDWVGSVCLRDAAELMDEEDLLG</sequence>
<name>A0A7W5FTD5_9BURK</name>
<dbReference type="RefSeq" id="WP_183440382.1">
    <property type="nucleotide sequence ID" value="NZ_JACHXD010000003.1"/>
</dbReference>
<organism evidence="1 2">
    <name type="scientific">Pseudoduganella violacea</name>
    <dbReference type="NCBI Taxonomy" id="1715466"/>
    <lineage>
        <taxon>Bacteria</taxon>
        <taxon>Pseudomonadati</taxon>
        <taxon>Pseudomonadota</taxon>
        <taxon>Betaproteobacteria</taxon>
        <taxon>Burkholderiales</taxon>
        <taxon>Oxalobacteraceae</taxon>
        <taxon>Telluria group</taxon>
        <taxon>Pseudoduganella</taxon>
    </lineage>
</organism>